<sequence>MATLFWGTNLGNEGVLYGDFNRLQQQKQEISRELTRRGFNNVRVTNWEISGHKDGCYVSIAHLSHPTPNRWWEIIMVSCDGNNIPLAQTILNQARNAIRFTW</sequence>
<comment type="caution">
    <text evidence="1">The sequence shown here is derived from an EMBL/GenBank/DDBJ whole genome shotgun (WGS) entry which is preliminary data.</text>
</comment>
<protein>
    <submittedName>
        <fullName evidence="1">Uncharacterized protein</fullName>
    </submittedName>
</protein>
<organism evidence="1 2">
    <name type="scientific">Laceyella tengchongensis</name>
    <dbReference type="NCBI Taxonomy" id="574699"/>
    <lineage>
        <taxon>Bacteria</taxon>
        <taxon>Bacillati</taxon>
        <taxon>Bacillota</taxon>
        <taxon>Bacilli</taxon>
        <taxon>Bacillales</taxon>
        <taxon>Thermoactinomycetaceae</taxon>
        <taxon>Laceyella</taxon>
    </lineage>
</organism>
<evidence type="ECO:0000313" key="2">
    <source>
        <dbReference type="Proteomes" id="UP001157946"/>
    </source>
</evidence>
<reference evidence="1" key="1">
    <citation type="submission" date="2017-05" db="EMBL/GenBank/DDBJ databases">
        <authorList>
            <person name="Varghese N."/>
            <person name="Submissions S."/>
        </authorList>
    </citation>
    <scope>NUCLEOTIDE SEQUENCE</scope>
    <source>
        <strain evidence="1">DSM 45262</strain>
    </source>
</reference>
<dbReference type="RefSeq" id="WP_102991611.1">
    <property type="nucleotide sequence ID" value="NZ_FXTU01000001.1"/>
</dbReference>
<dbReference type="Proteomes" id="UP001157946">
    <property type="component" value="Unassembled WGS sequence"/>
</dbReference>
<dbReference type="AlphaFoldDB" id="A0AA46ACX2"/>
<dbReference type="EMBL" id="FXTU01000001">
    <property type="protein sequence ID" value="SMP01027.1"/>
    <property type="molecule type" value="Genomic_DNA"/>
</dbReference>
<gene>
    <name evidence="1" type="ORF">SAMN06265361_101203</name>
</gene>
<keyword evidence="2" id="KW-1185">Reference proteome</keyword>
<evidence type="ECO:0000313" key="1">
    <source>
        <dbReference type="EMBL" id="SMP01027.1"/>
    </source>
</evidence>
<name>A0AA46ACX2_9BACL</name>
<accession>A0AA46ACX2</accession>
<proteinExistence type="predicted"/>